<evidence type="ECO:0000313" key="9">
    <source>
        <dbReference type="Proteomes" id="UP000831785"/>
    </source>
</evidence>
<sequence>MLIPQLIVLRQLRQRLSPSMSSPTSLPADEPGHLFQKIKSVGLIVLGILCAGMGLKGFLLSSHFIDGGVTGISMLLSAALGIPLSWLLLIINLPFVILGYRQIGLGFALKSAAAIAGLSLALAVVPYPDVTKDLLLTSVFGGVFIGAGIGLAMRGGAVLDGTEVAALLINKHTPLLKVSDVILVLNVFIFGVAAFVLGIQTAMYSILTYVAASKTLDFLLNGIEQYTGVTIISARSEAIREAITTNLGRGVTIYQGKRGYGKRGDRDLDMDIVFTVVTRLELPQLRTEVRRLDPQAFVIQHSIDDAEGGMVKKRPFH</sequence>
<dbReference type="InterPro" id="IPR015867">
    <property type="entry name" value="N-reg_PII/ATP_PRibTrfase_C"/>
</dbReference>
<dbReference type="CDD" id="cd16380">
    <property type="entry name" value="YitT_C"/>
    <property type="match status" value="1"/>
</dbReference>
<gene>
    <name evidence="8" type="ORF">MUN80_11275</name>
</gene>
<evidence type="ECO:0000313" key="8">
    <source>
        <dbReference type="EMBL" id="UOQ55310.1"/>
    </source>
</evidence>
<feature type="transmembrane region" description="Helical" evidence="6">
    <location>
        <begin position="41"/>
        <end position="60"/>
    </location>
</feature>
<keyword evidence="9" id="KW-1185">Reference proteome</keyword>
<protein>
    <submittedName>
        <fullName evidence="8">YitT family protein</fullName>
    </submittedName>
</protein>
<evidence type="ECO:0000256" key="2">
    <source>
        <dbReference type="ARBA" id="ARBA00022475"/>
    </source>
</evidence>
<feature type="transmembrane region" description="Helical" evidence="6">
    <location>
        <begin position="72"/>
        <end position="100"/>
    </location>
</feature>
<feature type="transmembrane region" description="Helical" evidence="6">
    <location>
        <begin position="107"/>
        <end position="128"/>
    </location>
</feature>
<keyword evidence="2" id="KW-1003">Cell membrane</keyword>
<keyword evidence="4 6" id="KW-1133">Transmembrane helix</keyword>
<keyword evidence="5 6" id="KW-0472">Membrane</keyword>
<dbReference type="EMBL" id="CP095049">
    <property type="protein sequence ID" value="UOQ55310.1"/>
    <property type="molecule type" value="Genomic_DNA"/>
</dbReference>
<dbReference type="PANTHER" id="PTHR33545:SF3">
    <property type="entry name" value="UPF0750 MEMBRANE PROTEIN YQFU"/>
    <property type="match status" value="1"/>
</dbReference>
<organism evidence="8 9">
    <name type="scientific">Hymenobacter cellulosivorans</name>
    <dbReference type="NCBI Taxonomy" id="2932249"/>
    <lineage>
        <taxon>Bacteria</taxon>
        <taxon>Pseudomonadati</taxon>
        <taxon>Bacteroidota</taxon>
        <taxon>Cytophagia</taxon>
        <taxon>Cytophagales</taxon>
        <taxon>Hymenobacteraceae</taxon>
        <taxon>Hymenobacter</taxon>
    </lineage>
</organism>
<dbReference type="Proteomes" id="UP000831785">
    <property type="component" value="Chromosome"/>
</dbReference>
<evidence type="ECO:0000256" key="6">
    <source>
        <dbReference type="SAM" id="Phobius"/>
    </source>
</evidence>
<dbReference type="RefSeq" id="WP_244723815.1">
    <property type="nucleotide sequence ID" value="NZ_CP095049.1"/>
</dbReference>
<dbReference type="PIRSF" id="PIRSF006483">
    <property type="entry name" value="Membrane_protein_YitT"/>
    <property type="match status" value="1"/>
</dbReference>
<keyword evidence="3 6" id="KW-0812">Transmembrane</keyword>
<dbReference type="InterPro" id="IPR003740">
    <property type="entry name" value="YitT"/>
</dbReference>
<comment type="subcellular location">
    <subcellularLocation>
        <location evidence="1">Cell membrane</location>
        <topology evidence="1">Multi-pass membrane protein</topology>
    </subcellularLocation>
</comment>
<dbReference type="PANTHER" id="PTHR33545">
    <property type="entry name" value="UPF0750 MEMBRANE PROTEIN YITT-RELATED"/>
    <property type="match status" value="1"/>
</dbReference>
<dbReference type="Pfam" id="PF02588">
    <property type="entry name" value="YitT_membrane"/>
    <property type="match status" value="1"/>
</dbReference>
<name>A0ABY4FFY1_9BACT</name>
<accession>A0ABY4FFY1</accession>
<reference evidence="8 9" key="1">
    <citation type="submission" date="2022-04" db="EMBL/GenBank/DDBJ databases">
        <title>Hymenobacter sp. isolated from the air.</title>
        <authorList>
            <person name="Won M."/>
            <person name="Lee C.-M."/>
            <person name="Woen H.-Y."/>
            <person name="Kwon S.-W."/>
        </authorList>
    </citation>
    <scope>NUCLEOTIDE SEQUENCE [LARGE SCALE GENOMIC DNA]</scope>
    <source>
        <strain evidence="9">5116 S-27</strain>
    </source>
</reference>
<dbReference type="Gene3D" id="3.30.70.120">
    <property type="match status" value="1"/>
</dbReference>
<feature type="transmembrane region" description="Helical" evidence="6">
    <location>
        <begin position="181"/>
        <end position="207"/>
    </location>
</feature>
<dbReference type="InterPro" id="IPR051461">
    <property type="entry name" value="UPF0750_membrane"/>
</dbReference>
<feature type="domain" description="DUF2179" evidence="7">
    <location>
        <begin position="249"/>
        <end position="308"/>
    </location>
</feature>
<dbReference type="InterPro" id="IPR019264">
    <property type="entry name" value="DUF2179"/>
</dbReference>
<evidence type="ECO:0000256" key="1">
    <source>
        <dbReference type="ARBA" id="ARBA00004651"/>
    </source>
</evidence>
<proteinExistence type="predicted"/>
<evidence type="ECO:0000256" key="5">
    <source>
        <dbReference type="ARBA" id="ARBA00023136"/>
    </source>
</evidence>
<evidence type="ECO:0000256" key="3">
    <source>
        <dbReference type="ARBA" id="ARBA00022692"/>
    </source>
</evidence>
<dbReference type="Pfam" id="PF10035">
    <property type="entry name" value="DUF2179"/>
    <property type="match status" value="1"/>
</dbReference>
<feature type="transmembrane region" description="Helical" evidence="6">
    <location>
        <begin position="134"/>
        <end position="153"/>
    </location>
</feature>
<evidence type="ECO:0000259" key="7">
    <source>
        <dbReference type="Pfam" id="PF10035"/>
    </source>
</evidence>
<evidence type="ECO:0000256" key="4">
    <source>
        <dbReference type="ARBA" id="ARBA00022989"/>
    </source>
</evidence>